<dbReference type="PROSITE" id="PS51682">
    <property type="entry name" value="SAM_OMT_I"/>
    <property type="match status" value="1"/>
</dbReference>
<protein>
    <submittedName>
        <fullName evidence="4">O-methyltransferase</fullName>
    </submittedName>
</protein>
<dbReference type="InterPro" id="IPR050362">
    <property type="entry name" value="Cation-dep_OMT"/>
</dbReference>
<keyword evidence="5" id="KW-1185">Reference proteome</keyword>
<evidence type="ECO:0000313" key="5">
    <source>
        <dbReference type="Proteomes" id="UP000677913"/>
    </source>
</evidence>
<dbReference type="RefSeq" id="WP_211470058.1">
    <property type="nucleotide sequence ID" value="NZ_JAGSXH010000097.1"/>
</dbReference>
<dbReference type="InterPro" id="IPR029063">
    <property type="entry name" value="SAM-dependent_MTases_sf"/>
</dbReference>
<evidence type="ECO:0000313" key="4">
    <source>
        <dbReference type="EMBL" id="MBS2965705.1"/>
    </source>
</evidence>
<keyword evidence="2" id="KW-0808">Transferase</keyword>
<dbReference type="EMBL" id="JAGSXH010000097">
    <property type="protein sequence ID" value="MBS2965705.1"/>
    <property type="molecule type" value="Genomic_DNA"/>
</dbReference>
<evidence type="ECO:0000256" key="2">
    <source>
        <dbReference type="ARBA" id="ARBA00022679"/>
    </source>
</evidence>
<dbReference type="PANTHER" id="PTHR10509:SF14">
    <property type="entry name" value="CAFFEOYL-COA O-METHYLTRANSFERASE 3-RELATED"/>
    <property type="match status" value="1"/>
</dbReference>
<dbReference type="Proteomes" id="UP000677913">
    <property type="component" value="Unassembled WGS sequence"/>
</dbReference>
<keyword evidence="3" id="KW-0949">S-adenosyl-L-methionine</keyword>
<proteinExistence type="predicted"/>
<accession>A0A8J7WS47</accession>
<name>A0A8J7WS47_9ACTN</name>
<evidence type="ECO:0000256" key="1">
    <source>
        <dbReference type="ARBA" id="ARBA00022603"/>
    </source>
</evidence>
<dbReference type="AlphaFoldDB" id="A0A8J7WS47"/>
<dbReference type="InterPro" id="IPR002935">
    <property type="entry name" value="SAM_O-MeTrfase"/>
</dbReference>
<evidence type="ECO:0000256" key="3">
    <source>
        <dbReference type="ARBA" id="ARBA00022691"/>
    </source>
</evidence>
<dbReference type="Pfam" id="PF01596">
    <property type="entry name" value="Methyltransf_3"/>
    <property type="match status" value="1"/>
</dbReference>
<gene>
    <name evidence="4" type="ORF">KGA66_21820</name>
</gene>
<comment type="caution">
    <text evidence="4">The sequence shown here is derived from an EMBL/GenBank/DDBJ whole genome shotgun (WGS) entry which is preliminary data.</text>
</comment>
<dbReference type="Gene3D" id="3.40.50.150">
    <property type="entry name" value="Vaccinia Virus protein VP39"/>
    <property type="match status" value="1"/>
</dbReference>
<dbReference type="CDD" id="cd02440">
    <property type="entry name" value="AdoMet_MTases"/>
    <property type="match status" value="1"/>
</dbReference>
<reference evidence="4" key="1">
    <citation type="submission" date="2021-04" db="EMBL/GenBank/DDBJ databases">
        <title>Genome based classification of Actinospica acidithermotolerans sp. nov., an actinobacterium isolated from an Indonesian hot spring.</title>
        <authorList>
            <person name="Kusuma A.B."/>
            <person name="Putra K.E."/>
            <person name="Nafisah S."/>
            <person name="Loh J."/>
            <person name="Nouioui I."/>
            <person name="Goodfellow M."/>
        </authorList>
    </citation>
    <scope>NUCLEOTIDE SEQUENCE</scope>
    <source>
        <strain evidence="4">DSM 45618</strain>
    </source>
</reference>
<dbReference type="GO" id="GO:0008757">
    <property type="term" value="F:S-adenosylmethionine-dependent methyltransferase activity"/>
    <property type="evidence" value="ECO:0007669"/>
    <property type="project" value="TreeGrafter"/>
</dbReference>
<dbReference type="GO" id="GO:0008171">
    <property type="term" value="F:O-methyltransferase activity"/>
    <property type="evidence" value="ECO:0007669"/>
    <property type="project" value="InterPro"/>
</dbReference>
<sequence length="222" mass="23867">MTQQTWTAVDEYFNAALLPADPVLEAARARSEAEGLPDIAVAPTHGRLLNLIARIHGARRILEVGTLGGYSTIWLARALPPDGLLVTLELDPHHAEVARANLKAAGVDERAQVRVGRAADSLAALAEQRPEPFDMVFIDADKPSNALYLEWALRLSRPGTVIVVDNVVRDGRVVEADSPDPAVQGVRQLLDMIAAEPRLTATAIQTTGVKGYDGFLLALVES</sequence>
<dbReference type="GO" id="GO:0032259">
    <property type="term" value="P:methylation"/>
    <property type="evidence" value="ECO:0007669"/>
    <property type="project" value="UniProtKB-KW"/>
</dbReference>
<dbReference type="SUPFAM" id="SSF53335">
    <property type="entry name" value="S-adenosyl-L-methionine-dependent methyltransferases"/>
    <property type="match status" value="1"/>
</dbReference>
<organism evidence="4 5">
    <name type="scientific">Actinocrinis puniceicyclus</name>
    <dbReference type="NCBI Taxonomy" id="977794"/>
    <lineage>
        <taxon>Bacteria</taxon>
        <taxon>Bacillati</taxon>
        <taxon>Actinomycetota</taxon>
        <taxon>Actinomycetes</taxon>
        <taxon>Catenulisporales</taxon>
        <taxon>Actinospicaceae</taxon>
        <taxon>Actinocrinis</taxon>
    </lineage>
</organism>
<keyword evidence="1" id="KW-0489">Methyltransferase</keyword>
<dbReference type="PANTHER" id="PTHR10509">
    <property type="entry name" value="O-METHYLTRANSFERASE-RELATED"/>
    <property type="match status" value="1"/>
</dbReference>